<protein>
    <submittedName>
        <fullName evidence="2">Potassium channel SKOR</fullName>
    </submittedName>
</protein>
<reference evidence="2" key="1">
    <citation type="journal article" date="2023" name="Nat. Commun.">
        <title>Diploid and tetraploid genomes of Acorus and the evolution of monocots.</title>
        <authorList>
            <person name="Ma L."/>
            <person name="Liu K.W."/>
            <person name="Li Z."/>
            <person name="Hsiao Y.Y."/>
            <person name="Qi Y."/>
            <person name="Fu T."/>
            <person name="Tang G.D."/>
            <person name="Zhang D."/>
            <person name="Sun W.H."/>
            <person name="Liu D.K."/>
            <person name="Li Y."/>
            <person name="Chen G.Z."/>
            <person name="Liu X.D."/>
            <person name="Liao X.Y."/>
            <person name="Jiang Y.T."/>
            <person name="Yu X."/>
            <person name="Hao Y."/>
            <person name="Huang J."/>
            <person name="Zhao X.W."/>
            <person name="Ke S."/>
            <person name="Chen Y.Y."/>
            <person name="Wu W.L."/>
            <person name="Hsu J.L."/>
            <person name="Lin Y.F."/>
            <person name="Huang M.D."/>
            <person name="Li C.Y."/>
            <person name="Huang L."/>
            <person name="Wang Z.W."/>
            <person name="Zhao X."/>
            <person name="Zhong W.Y."/>
            <person name="Peng D.H."/>
            <person name="Ahmad S."/>
            <person name="Lan S."/>
            <person name="Zhang J.S."/>
            <person name="Tsai W.C."/>
            <person name="Van de Peer Y."/>
            <person name="Liu Z.J."/>
        </authorList>
    </citation>
    <scope>NUCLEOTIDE SEQUENCE</scope>
    <source>
        <strain evidence="2">SCP</strain>
    </source>
</reference>
<keyword evidence="1" id="KW-0040">ANK repeat</keyword>
<reference evidence="2" key="2">
    <citation type="submission" date="2023-06" db="EMBL/GenBank/DDBJ databases">
        <authorList>
            <person name="Ma L."/>
            <person name="Liu K.-W."/>
            <person name="Li Z."/>
            <person name="Hsiao Y.-Y."/>
            <person name="Qi Y."/>
            <person name="Fu T."/>
            <person name="Tang G."/>
            <person name="Zhang D."/>
            <person name="Sun W.-H."/>
            <person name="Liu D.-K."/>
            <person name="Li Y."/>
            <person name="Chen G.-Z."/>
            <person name="Liu X.-D."/>
            <person name="Liao X.-Y."/>
            <person name="Jiang Y.-T."/>
            <person name="Yu X."/>
            <person name="Hao Y."/>
            <person name="Huang J."/>
            <person name="Zhao X.-W."/>
            <person name="Ke S."/>
            <person name="Chen Y.-Y."/>
            <person name="Wu W.-L."/>
            <person name="Hsu J.-L."/>
            <person name="Lin Y.-F."/>
            <person name="Huang M.-D."/>
            <person name="Li C.-Y."/>
            <person name="Huang L."/>
            <person name="Wang Z.-W."/>
            <person name="Zhao X."/>
            <person name="Zhong W.-Y."/>
            <person name="Peng D.-H."/>
            <person name="Ahmad S."/>
            <person name="Lan S."/>
            <person name="Zhang J.-S."/>
            <person name="Tsai W.-C."/>
            <person name="Van De Peer Y."/>
            <person name="Liu Z.-J."/>
        </authorList>
    </citation>
    <scope>NUCLEOTIDE SEQUENCE</scope>
    <source>
        <strain evidence="2">SCP</strain>
        <tissue evidence="2">Leaves</tissue>
    </source>
</reference>
<keyword evidence="2" id="KW-0406">Ion transport</keyword>
<sequence>MLMEGISPDVQDYDKRTALHLAASEGHASIVELLIQYNVNVNLEDRWQRTYVSALSLPLLIPPSFDREI</sequence>
<name>A0AAV9AZ97_ACOGR</name>
<dbReference type="PROSITE" id="PS50088">
    <property type="entry name" value="ANK_REPEAT"/>
    <property type="match status" value="1"/>
</dbReference>
<dbReference type="AlphaFoldDB" id="A0AAV9AZ97"/>
<keyword evidence="2" id="KW-0813">Transport</keyword>
<organism evidence="2 3">
    <name type="scientific">Acorus gramineus</name>
    <name type="common">Dwarf sweet flag</name>
    <dbReference type="NCBI Taxonomy" id="55184"/>
    <lineage>
        <taxon>Eukaryota</taxon>
        <taxon>Viridiplantae</taxon>
        <taxon>Streptophyta</taxon>
        <taxon>Embryophyta</taxon>
        <taxon>Tracheophyta</taxon>
        <taxon>Spermatophyta</taxon>
        <taxon>Magnoliopsida</taxon>
        <taxon>Liliopsida</taxon>
        <taxon>Acoraceae</taxon>
        <taxon>Acorus</taxon>
    </lineage>
</organism>
<dbReference type="Proteomes" id="UP001179952">
    <property type="component" value="Unassembled WGS sequence"/>
</dbReference>
<evidence type="ECO:0000313" key="2">
    <source>
        <dbReference type="EMBL" id="KAK1269241.1"/>
    </source>
</evidence>
<evidence type="ECO:0000256" key="1">
    <source>
        <dbReference type="PROSITE-ProRule" id="PRU00023"/>
    </source>
</evidence>
<dbReference type="SMART" id="SM00248">
    <property type="entry name" value="ANK"/>
    <property type="match status" value="1"/>
</dbReference>
<proteinExistence type="predicted"/>
<dbReference type="PROSITE" id="PS50297">
    <property type="entry name" value="ANK_REP_REGION"/>
    <property type="match status" value="1"/>
</dbReference>
<comment type="caution">
    <text evidence="2">The sequence shown here is derived from an EMBL/GenBank/DDBJ whole genome shotgun (WGS) entry which is preliminary data.</text>
</comment>
<keyword evidence="3" id="KW-1185">Reference proteome</keyword>
<gene>
    <name evidence="2" type="ORF">QJS04_geneDACA017621</name>
</gene>
<dbReference type="EMBL" id="JAUJYN010000006">
    <property type="protein sequence ID" value="KAK1269241.1"/>
    <property type="molecule type" value="Genomic_DNA"/>
</dbReference>
<dbReference type="InterPro" id="IPR002110">
    <property type="entry name" value="Ankyrin_rpt"/>
</dbReference>
<feature type="repeat" description="ANK" evidence="1">
    <location>
        <begin position="14"/>
        <end position="46"/>
    </location>
</feature>
<evidence type="ECO:0000313" key="3">
    <source>
        <dbReference type="Proteomes" id="UP001179952"/>
    </source>
</evidence>
<accession>A0AAV9AZ97</accession>
<dbReference type="InterPro" id="IPR036770">
    <property type="entry name" value="Ankyrin_rpt-contain_sf"/>
</dbReference>
<dbReference type="SUPFAM" id="SSF48403">
    <property type="entry name" value="Ankyrin repeat"/>
    <property type="match status" value="1"/>
</dbReference>
<keyword evidence="2" id="KW-0407">Ion channel</keyword>
<dbReference type="GO" id="GO:0034220">
    <property type="term" value="P:monoatomic ion transmembrane transport"/>
    <property type="evidence" value="ECO:0007669"/>
    <property type="project" value="UniProtKB-KW"/>
</dbReference>
<dbReference type="Pfam" id="PF00023">
    <property type="entry name" value="Ank"/>
    <property type="match status" value="1"/>
</dbReference>
<dbReference type="Gene3D" id="1.25.40.20">
    <property type="entry name" value="Ankyrin repeat-containing domain"/>
    <property type="match status" value="1"/>
</dbReference>